<dbReference type="AlphaFoldDB" id="A0A067SBL4"/>
<name>A0A067SBL4_GALM3</name>
<evidence type="ECO:0000313" key="3">
    <source>
        <dbReference type="Proteomes" id="UP000027222"/>
    </source>
</evidence>
<gene>
    <name evidence="2" type="ORF">GALMADRAFT_217658</name>
</gene>
<accession>A0A067SBL4</accession>
<protein>
    <submittedName>
        <fullName evidence="2">Uncharacterized protein</fullName>
    </submittedName>
</protein>
<feature type="region of interest" description="Disordered" evidence="1">
    <location>
        <begin position="1"/>
        <end position="23"/>
    </location>
</feature>
<dbReference type="Proteomes" id="UP000027222">
    <property type="component" value="Unassembled WGS sequence"/>
</dbReference>
<keyword evidence="3" id="KW-1185">Reference proteome</keyword>
<sequence length="253" mass="28566">MRKERDERPARCKKVETSTGGGRRLSMKKMHLTKDSVRCWQRQGEGFFCQVNGPMVSAESNGRWILPVLYPCRMTTTMRLDEFGTPTPNHAVEPLSRIFCSGLSTGAESFATVPLASYSDNGFRPTPTRPSAWPRPVPRGELLHAPSALGGLYHLTRLLGHGSSQVSIHQDFGQQSCFGERLIGFDAVGGLNFSNEHHYRDEGLYADFAWLRSDPLMAILIRMLQDVPREGPHDQLRAYDRYAECKRRLVSER</sequence>
<dbReference type="EMBL" id="KL142495">
    <property type="protein sequence ID" value="KDR65154.1"/>
    <property type="molecule type" value="Genomic_DNA"/>
</dbReference>
<proteinExistence type="predicted"/>
<organism evidence="2 3">
    <name type="scientific">Galerina marginata (strain CBS 339.88)</name>
    <dbReference type="NCBI Taxonomy" id="685588"/>
    <lineage>
        <taxon>Eukaryota</taxon>
        <taxon>Fungi</taxon>
        <taxon>Dikarya</taxon>
        <taxon>Basidiomycota</taxon>
        <taxon>Agaricomycotina</taxon>
        <taxon>Agaricomycetes</taxon>
        <taxon>Agaricomycetidae</taxon>
        <taxon>Agaricales</taxon>
        <taxon>Agaricineae</taxon>
        <taxon>Strophariaceae</taxon>
        <taxon>Galerina</taxon>
    </lineage>
</organism>
<evidence type="ECO:0000313" key="2">
    <source>
        <dbReference type="EMBL" id="KDR65154.1"/>
    </source>
</evidence>
<reference evidence="3" key="1">
    <citation type="journal article" date="2014" name="Proc. Natl. Acad. Sci. U.S.A.">
        <title>Extensive sampling of basidiomycete genomes demonstrates inadequacy of the white-rot/brown-rot paradigm for wood decay fungi.</title>
        <authorList>
            <person name="Riley R."/>
            <person name="Salamov A.A."/>
            <person name="Brown D.W."/>
            <person name="Nagy L.G."/>
            <person name="Floudas D."/>
            <person name="Held B.W."/>
            <person name="Levasseur A."/>
            <person name="Lombard V."/>
            <person name="Morin E."/>
            <person name="Otillar R."/>
            <person name="Lindquist E.A."/>
            <person name="Sun H."/>
            <person name="LaButti K.M."/>
            <person name="Schmutz J."/>
            <person name="Jabbour D."/>
            <person name="Luo H."/>
            <person name="Baker S.E."/>
            <person name="Pisabarro A.G."/>
            <person name="Walton J.D."/>
            <person name="Blanchette R.A."/>
            <person name="Henrissat B."/>
            <person name="Martin F."/>
            <person name="Cullen D."/>
            <person name="Hibbett D.S."/>
            <person name="Grigoriev I.V."/>
        </authorList>
    </citation>
    <scope>NUCLEOTIDE SEQUENCE [LARGE SCALE GENOMIC DNA]</scope>
    <source>
        <strain evidence="3">CBS 339.88</strain>
    </source>
</reference>
<dbReference type="HOGENOM" id="CLU_1098564_0_0_1"/>
<feature type="compositionally biased region" description="Basic and acidic residues" evidence="1">
    <location>
        <begin position="1"/>
        <end position="16"/>
    </location>
</feature>
<evidence type="ECO:0000256" key="1">
    <source>
        <dbReference type="SAM" id="MobiDB-lite"/>
    </source>
</evidence>